<gene>
    <name evidence="1" type="ORF">ERS852473_01830</name>
</gene>
<name>A0ABP2AWI6_SARVE</name>
<reference evidence="1 2" key="1">
    <citation type="submission" date="2015-09" db="EMBL/GenBank/DDBJ databases">
        <authorList>
            <consortium name="Pathogen Informatics"/>
            <person name="Wu L."/>
            <person name="Ma J."/>
        </authorList>
    </citation>
    <scope>NUCLEOTIDE SEQUENCE [LARGE SCALE GENOMIC DNA]</scope>
    <source>
        <strain evidence="1 2">2789STDY5834858</strain>
    </source>
</reference>
<accession>A0ABP2AWI6</accession>
<dbReference type="EMBL" id="CYZR01000006">
    <property type="protein sequence ID" value="CUO07935.1"/>
    <property type="molecule type" value="Genomic_DNA"/>
</dbReference>
<evidence type="ECO:0000313" key="2">
    <source>
        <dbReference type="Proteomes" id="UP000095488"/>
    </source>
</evidence>
<comment type="caution">
    <text evidence="1">The sequence shown here is derived from an EMBL/GenBank/DDBJ whole genome shotgun (WGS) entry which is preliminary data.</text>
</comment>
<dbReference type="Proteomes" id="UP000095488">
    <property type="component" value="Unassembled WGS sequence"/>
</dbReference>
<protein>
    <submittedName>
        <fullName evidence="1">Fe-S oxidoreductase</fullName>
    </submittedName>
</protein>
<sequence length="242" mass="28695">MKNSNYVYIASCVFTREYPELSMKIQDYLTKNFNIPVMRCCVPKYKLKEFTNSMPDWLQNHWDNTPDFLDITPNQTIIYVCHNCSAIFEEYRPNIKRISLWEFILNDKNFKFSNHNNERISLQDCWRSHDNYTEQKSVRTLLKKMNINIVELENNYEKTNFCGDSLYKSAPPRNLKLAPNRFVKNANGKFIPHSIEEREELMKKYCSKITTEKVIAYCHYCVSGLKLGKKQGIHLAELLFNT</sequence>
<dbReference type="RefSeq" id="WP_055259707.1">
    <property type="nucleotide sequence ID" value="NZ_CABIXL010000006.1"/>
</dbReference>
<evidence type="ECO:0000313" key="1">
    <source>
        <dbReference type="EMBL" id="CUO07935.1"/>
    </source>
</evidence>
<organism evidence="1 2">
    <name type="scientific">Sarcina ventriculi</name>
    <name type="common">Clostridium ventriculi</name>
    <dbReference type="NCBI Taxonomy" id="1267"/>
    <lineage>
        <taxon>Bacteria</taxon>
        <taxon>Bacillati</taxon>
        <taxon>Bacillota</taxon>
        <taxon>Clostridia</taxon>
        <taxon>Eubacteriales</taxon>
        <taxon>Clostridiaceae</taxon>
        <taxon>Sarcina</taxon>
    </lineage>
</organism>
<keyword evidence="2" id="KW-1185">Reference proteome</keyword>
<proteinExistence type="predicted"/>